<accession>A0A849CAQ6</accession>
<evidence type="ECO:0000313" key="2">
    <source>
        <dbReference type="Proteomes" id="UP000586827"/>
    </source>
</evidence>
<dbReference type="AlphaFoldDB" id="A0A849CAQ6"/>
<organism evidence="1 2">
    <name type="scientific">Nocardia uniformis</name>
    <dbReference type="NCBI Taxonomy" id="53432"/>
    <lineage>
        <taxon>Bacteria</taxon>
        <taxon>Bacillati</taxon>
        <taxon>Actinomycetota</taxon>
        <taxon>Actinomycetes</taxon>
        <taxon>Mycobacteriales</taxon>
        <taxon>Nocardiaceae</taxon>
        <taxon>Nocardia</taxon>
    </lineage>
</organism>
<name>A0A849CAQ6_9NOCA</name>
<evidence type="ECO:0008006" key="3">
    <source>
        <dbReference type="Google" id="ProtNLM"/>
    </source>
</evidence>
<protein>
    <recommendedName>
        <fullName evidence="3">DUF3592 domain-containing protein</fullName>
    </recommendedName>
</protein>
<dbReference type="EMBL" id="JABELX010000016">
    <property type="protein sequence ID" value="NNH74798.1"/>
    <property type="molecule type" value="Genomic_DNA"/>
</dbReference>
<keyword evidence="2" id="KW-1185">Reference proteome</keyword>
<gene>
    <name evidence="1" type="ORF">HLB23_33950</name>
</gene>
<proteinExistence type="predicted"/>
<sequence>MHAGFQAILAIAVGLVILTGVVREVTAWLRMRRRLRRTTAVVVGTQQWGAADPGVTARSGVFEFVTDRGERVRASSSFYAGRGPRVGRTLGIVYDPENPWGYAERTGVHGAKLALAPALTVLGVFILTEGVRYLL</sequence>
<reference evidence="1 2" key="1">
    <citation type="submission" date="2020-05" db="EMBL/GenBank/DDBJ databases">
        <title>MicrobeNet Type strains.</title>
        <authorList>
            <person name="Nicholson A.C."/>
        </authorList>
    </citation>
    <scope>NUCLEOTIDE SEQUENCE [LARGE SCALE GENOMIC DNA]</scope>
    <source>
        <strain evidence="1 2">JCM 3224</strain>
    </source>
</reference>
<dbReference type="Proteomes" id="UP000586827">
    <property type="component" value="Unassembled WGS sequence"/>
</dbReference>
<dbReference type="RefSeq" id="WP_067528762.1">
    <property type="nucleotide sequence ID" value="NZ_JABELX010000016.1"/>
</dbReference>
<evidence type="ECO:0000313" key="1">
    <source>
        <dbReference type="EMBL" id="NNH74798.1"/>
    </source>
</evidence>
<comment type="caution">
    <text evidence="1">The sequence shown here is derived from an EMBL/GenBank/DDBJ whole genome shotgun (WGS) entry which is preliminary data.</text>
</comment>